<reference evidence="1 2" key="1">
    <citation type="submission" date="2015-03" db="EMBL/GenBank/DDBJ databases">
        <title>Genomics and transcriptomics of the oil-accumulating basidiomycete yeast T. oleaginosus allow insights into substrate utilization and the diverse evolutionary trajectories of mating systems in fungi.</title>
        <authorList>
            <consortium name="DOE Joint Genome Institute"/>
            <person name="Kourist R."/>
            <person name="Kracht O."/>
            <person name="Bracharz F."/>
            <person name="Lipzen A."/>
            <person name="Nolan M."/>
            <person name="Ohm R."/>
            <person name="Grigoriev I."/>
            <person name="Sun S."/>
            <person name="Heitman J."/>
            <person name="Bruck T."/>
            <person name="Nowrousian M."/>
        </authorList>
    </citation>
    <scope>NUCLEOTIDE SEQUENCE [LARGE SCALE GENOMIC DNA]</scope>
    <source>
        <strain evidence="1 2">IBC0246</strain>
    </source>
</reference>
<dbReference type="AlphaFoldDB" id="A0A0J0XNL8"/>
<evidence type="ECO:0000313" key="1">
    <source>
        <dbReference type="EMBL" id="KLT42725.1"/>
    </source>
</evidence>
<sequence>MRCSVEGPVSKFTNGTMTVAYCTEVRESKSRNTGWRRHGATWRRGPGDELMPSSPQCRSIVGVQDTPLPLRRVDMRGGASSMSRVVTLRRLRSVPGRIPHPSSSHILSTSAINKTRETHINSETVYCSHIPRLGEQWSDLFADHAHHGSPLPRLSTPPREIT</sequence>
<evidence type="ECO:0000313" key="2">
    <source>
        <dbReference type="Proteomes" id="UP000053611"/>
    </source>
</evidence>
<keyword evidence="2" id="KW-1185">Reference proteome</keyword>
<dbReference type="RefSeq" id="XP_018279216.1">
    <property type="nucleotide sequence ID" value="XM_018427404.1"/>
</dbReference>
<accession>A0A0J0XNL8</accession>
<gene>
    <name evidence="1" type="ORF">CC85DRAFT_77910</name>
</gene>
<dbReference type="GeneID" id="28988007"/>
<dbReference type="Proteomes" id="UP000053611">
    <property type="component" value="Unassembled WGS sequence"/>
</dbReference>
<organism evidence="1 2">
    <name type="scientific">Cutaneotrichosporon oleaginosum</name>
    <dbReference type="NCBI Taxonomy" id="879819"/>
    <lineage>
        <taxon>Eukaryota</taxon>
        <taxon>Fungi</taxon>
        <taxon>Dikarya</taxon>
        <taxon>Basidiomycota</taxon>
        <taxon>Agaricomycotina</taxon>
        <taxon>Tremellomycetes</taxon>
        <taxon>Trichosporonales</taxon>
        <taxon>Trichosporonaceae</taxon>
        <taxon>Cutaneotrichosporon</taxon>
    </lineage>
</organism>
<name>A0A0J0XNL8_9TREE</name>
<protein>
    <submittedName>
        <fullName evidence="1">Uncharacterized protein</fullName>
    </submittedName>
</protein>
<dbReference type="EMBL" id="KQ087202">
    <property type="protein sequence ID" value="KLT42725.1"/>
    <property type="molecule type" value="Genomic_DNA"/>
</dbReference>
<proteinExistence type="predicted"/>